<feature type="compositionally biased region" description="Acidic residues" evidence="11">
    <location>
        <begin position="173"/>
        <end position="184"/>
    </location>
</feature>
<dbReference type="InterPro" id="IPR012947">
    <property type="entry name" value="tRNA_SAD"/>
</dbReference>
<feature type="compositionally biased region" description="Basic and acidic residues" evidence="11">
    <location>
        <begin position="662"/>
        <end position="687"/>
    </location>
</feature>
<dbReference type="GO" id="GO:0006435">
    <property type="term" value="P:threonyl-tRNA aminoacylation"/>
    <property type="evidence" value="ECO:0007669"/>
    <property type="project" value="InterPro"/>
</dbReference>
<dbReference type="InterPro" id="IPR033728">
    <property type="entry name" value="ThrRS_core"/>
</dbReference>
<dbReference type="Gene3D" id="3.10.20.30">
    <property type="match status" value="1"/>
</dbReference>
<evidence type="ECO:0000256" key="5">
    <source>
        <dbReference type="ARBA" id="ARBA00022741"/>
    </source>
</evidence>
<dbReference type="PANTHER" id="PTHR11451:SF46">
    <property type="entry name" value="THREONINE--TRNA LIGASE"/>
    <property type="match status" value="1"/>
</dbReference>
<dbReference type="InterPro" id="IPR004154">
    <property type="entry name" value="Anticodon-bd"/>
</dbReference>
<sequence length="846" mass="96150">MSFSLLVSCLRSPPFRPRFLWGSPRACRRVPEARSPSRLLFSAQRRLPFSPRGPRCSTMASGRRAEKGTVAALATEEKIGDPHFQVSENSPFLQKRLQVFEDLYEKQTRRLKEKPRREISIELPDGSKKSGTAFETSPYDVALQISKGLAEASLVAKVLYEQPSAESEAITAADDEEEEEEEAECPCGEHAEESPAEKWILYDMKRPLEGSCRLQLLKFDSDEAKHVFWHSSAHILGQAIEATFGAQLTVGPALTNGFYYDAYMGDAKVTEESYGRLEAAAAAVIKEDQAFRRLVCSKAEALELFADNPFKVQLIASKIPEHGLTTVYCCGSLVDLCRGPHIPSTGKVKAFQVTKHSASYWLGRQHLDSLQRVYGVSFPDKKLLKDYLKLLEEAKKRDHRVLGQNLHLFFFDTNVSPGSCFWLPDGAKVYNKLCMFMREEYRFRGFQEVISPNIFSCDLWKVSGHYQNYKENMYLFDVEGKEWGLKPMNCPGHCIMFKHLAPSYRQLPLRLADFGVLHRNELSGSLTGLTRVRRFQQDDAHIFCRLDQVKEEVADALNFLFFVYDQFGFSFELFLSTRPKKALGERAVWDSAEAALKAALEETGRPWQLNPGDGAFYGPKIDIRLWDALKRPHQCGTIQLDFQLPIRFNLQYRTQDEAVAGARDKAKEDKEMGEKRTDSEREQKEEEAFGVELPLRPGMARPVIIHRAILGSIERMCAVVIEHTGGKLPFWLSPKQCIVLPISDKVNDYAASVRDVLHSCGYEVGLDVSNNTVNKKIREAQLQQWNYLLVVGEKERADKTVTVRDRADPEHQKVLSMEDLLTLFEKQGMPNSRKTLTLDAWKKSQQ</sequence>
<gene>
    <name evidence="14" type="ORF">TGPRC2_300260</name>
</gene>
<dbReference type="InterPro" id="IPR012675">
    <property type="entry name" value="Beta-grasp_dom_sf"/>
</dbReference>
<dbReference type="VEuPathDB" id="ToxoDB:TGPRC2_300260"/>
<dbReference type="Gene3D" id="3.30.980.10">
    <property type="entry name" value="Threonyl-trna Synthetase, Chain A, domain 2"/>
    <property type="match status" value="1"/>
</dbReference>
<dbReference type="InterPro" id="IPR047246">
    <property type="entry name" value="ThrRS_anticodon"/>
</dbReference>
<dbReference type="CDD" id="cd00771">
    <property type="entry name" value="ThrRS_core"/>
    <property type="match status" value="1"/>
</dbReference>
<dbReference type="Gene3D" id="3.30.930.10">
    <property type="entry name" value="Bira Bifunctional Protein, Domain 2"/>
    <property type="match status" value="1"/>
</dbReference>
<feature type="domain" description="TGS" evidence="13">
    <location>
        <begin position="117"/>
        <end position="218"/>
    </location>
</feature>
<dbReference type="PROSITE" id="PS50862">
    <property type="entry name" value="AA_TRNA_LIGASE_II"/>
    <property type="match status" value="1"/>
</dbReference>
<comment type="similarity">
    <text evidence="2">Belongs to the class-II aminoacyl-tRNA synthetase family.</text>
</comment>
<dbReference type="CDD" id="cd01667">
    <property type="entry name" value="TGS_ThrRS"/>
    <property type="match status" value="1"/>
</dbReference>
<evidence type="ECO:0000313" key="14">
    <source>
        <dbReference type="EMBL" id="KYK62818.1"/>
    </source>
</evidence>
<evidence type="ECO:0000256" key="11">
    <source>
        <dbReference type="SAM" id="MobiDB-lite"/>
    </source>
</evidence>
<keyword evidence="8 14" id="KW-0030">Aminoacyl-tRNA synthetase</keyword>
<dbReference type="GO" id="GO:0005739">
    <property type="term" value="C:mitochondrion"/>
    <property type="evidence" value="ECO:0007669"/>
    <property type="project" value="TreeGrafter"/>
</dbReference>
<organism evidence="14 15">
    <name type="scientific">Toxoplasma gondii TgCatPRC2</name>
    <dbReference type="NCBI Taxonomy" id="1130821"/>
    <lineage>
        <taxon>Eukaryota</taxon>
        <taxon>Sar</taxon>
        <taxon>Alveolata</taxon>
        <taxon>Apicomplexa</taxon>
        <taxon>Conoidasida</taxon>
        <taxon>Coccidia</taxon>
        <taxon>Eucoccidiorida</taxon>
        <taxon>Eimeriorina</taxon>
        <taxon>Sarcocystidae</taxon>
        <taxon>Toxoplasma</taxon>
    </lineage>
</organism>
<dbReference type="EMBL" id="AHZP02002863">
    <property type="protein sequence ID" value="KYK62818.1"/>
    <property type="molecule type" value="Genomic_DNA"/>
</dbReference>
<evidence type="ECO:0000256" key="8">
    <source>
        <dbReference type="ARBA" id="ARBA00023146"/>
    </source>
</evidence>
<dbReference type="PRINTS" id="PR01047">
    <property type="entry name" value="TRNASYNTHTHR"/>
</dbReference>
<accession>A0A151H0C0</accession>
<evidence type="ECO:0000256" key="1">
    <source>
        <dbReference type="ARBA" id="ARBA00004496"/>
    </source>
</evidence>
<dbReference type="PANTHER" id="PTHR11451">
    <property type="entry name" value="THREONINE-TRNA LIGASE"/>
    <property type="match status" value="1"/>
</dbReference>
<dbReference type="InterPro" id="IPR002320">
    <property type="entry name" value="Thr-tRNA-ligase_IIa"/>
</dbReference>
<feature type="region of interest" description="Disordered" evidence="11">
    <location>
        <begin position="166"/>
        <end position="192"/>
    </location>
</feature>
<dbReference type="InterPro" id="IPR002314">
    <property type="entry name" value="aa-tRNA-synt_IIb"/>
</dbReference>
<dbReference type="Pfam" id="PF07973">
    <property type="entry name" value="tRNA_SAD"/>
    <property type="match status" value="1"/>
</dbReference>
<dbReference type="EC" id="6.1.1.3" evidence="3"/>
<dbReference type="PROSITE" id="PS51880">
    <property type="entry name" value="TGS"/>
    <property type="match status" value="1"/>
</dbReference>
<reference evidence="15" key="1">
    <citation type="submission" date="2016-03" db="EMBL/GenBank/DDBJ databases">
        <authorList>
            <person name="Sibley D."/>
            <person name="Venepally P."/>
            <person name="Karamycheva S."/>
            <person name="Hadjithomas M."/>
            <person name="Khan A."/>
            <person name="Brunk B."/>
            <person name="Roos D."/>
            <person name="Caler E."/>
            <person name="Lorenzi H."/>
        </authorList>
    </citation>
    <scope>NUCLEOTIDE SEQUENCE [LARGE SCALE GENOMIC DNA]</scope>
    <source>
        <strain evidence="15">TgCatPRC2</strain>
    </source>
</reference>
<dbReference type="InterPro" id="IPR006195">
    <property type="entry name" value="aa-tRNA-synth_II"/>
</dbReference>
<dbReference type="InterPro" id="IPR018163">
    <property type="entry name" value="Thr/Ala-tRNA-synth_IIc_edit"/>
</dbReference>
<evidence type="ECO:0000256" key="4">
    <source>
        <dbReference type="ARBA" id="ARBA00022598"/>
    </source>
</evidence>
<evidence type="ECO:0000256" key="6">
    <source>
        <dbReference type="ARBA" id="ARBA00022840"/>
    </source>
</evidence>
<feature type="region of interest" description="Disordered" evidence="11">
    <location>
        <begin position="659"/>
        <end position="688"/>
    </location>
</feature>
<dbReference type="Proteomes" id="UP000075225">
    <property type="component" value="Unassembled WGS sequence"/>
</dbReference>
<dbReference type="Gene3D" id="3.40.50.800">
    <property type="entry name" value="Anticodon-binding domain"/>
    <property type="match status" value="1"/>
</dbReference>
<evidence type="ECO:0000313" key="15">
    <source>
        <dbReference type="Proteomes" id="UP000075225"/>
    </source>
</evidence>
<dbReference type="HAMAP" id="MF_00184">
    <property type="entry name" value="Thr_tRNA_synth"/>
    <property type="match status" value="1"/>
</dbReference>
<evidence type="ECO:0000256" key="2">
    <source>
        <dbReference type="ARBA" id="ARBA00008226"/>
    </source>
</evidence>
<dbReference type="SUPFAM" id="SSF55681">
    <property type="entry name" value="Class II aaRS and biotin synthetases"/>
    <property type="match status" value="1"/>
</dbReference>
<evidence type="ECO:0000256" key="10">
    <source>
        <dbReference type="ARBA" id="ARBA00049515"/>
    </source>
</evidence>
<comment type="catalytic activity">
    <reaction evidence="10">
        <text>tRNA(Thr) + L-threonine + ATP = L-threonyl-tRNA(Thr) + AMP + diphosphate + H(+)</text>
        <dbReference type="Rhea" id="RHEA:24624"/>
        <dbReference type="Rhea" id="RHEA-COMP:9670"/>
        <dbReference type="Rhea" id="RHEA-COMP:9704"/>
        <dbReference type="ChEBI" id="CHEBI:15378"/>
        <dbReference type="ChEBI" id="CHEBI:30616"/>
        <dbReference type="ChEBI" id="CHEBI:33019"/>
        <dbReference type="ChEBI" id="CHEBI:57926"/>
        <dbReference type="ChEBI" id="CHEBI:78442"/>
        <dbReference type="ChEBI" id="CHEBI:78534"/>
        <dbReference type="ChEBI" id="CHEBI:456215"/>
        <dbReference type="EC" id="6.1.1.3"/>
    </reaction>
</comment>
<dbReference type="InterPro" id="IPR045864">
    <property type="entry name" value="aa-tRNA-synth_II/BPL/LPL"/>
</dbReference>
<comment type="caution">
    <text evidence="14">The sequence shown here is derived from an EMBL/GenBank/DDBJ whole genome shotgun (WGS) entry which is preliminary data.</text>
</comment>
<keyword evidence="7" id="KW-0648">Protein biosynthesis</keyword>
<dbReference type="FunFam" id="3.30.980.10:FF:000005">
    <property type="entry name" value="Threonyl-tRNA synthetase, mitochondrial"/>
    <property type="match status" value="1"/>
</dbReference>
<comment type="subcellular location">
    <subcellularLocation>
        <location evidence="1">Cytoplasm</location>
    </subcellularLocation>
</comment>
<dbReference type="GO" id="GO:0005524">
    <property type="term" value="F:ATP binding"/>
    <property type="evidence" value="ECO:0007669"/>
    <property type="project" value="UniProtKB-KW"/>
</dbReference>
<keyword evidence="5" id="KW-0547">Nucleotide-binding</keyword>
<name>A0A151H0C0_TOXGO</name>
<evidence type="ECO:0000256" key="9">
    <source>
        <dbReference type="ARBA" id="ARBA00031900"/>
    </source>
</evidence>
<dbReference type="NCBIfam" id="TIGR00418">
    <property type="entry name" value="thrS"/>
    <property type="match status" value="1"/>
</dbReference>
<dbReference type="OrthoDB" id="5423599at2759"/>
<keyword evidence="4" id="KW-0436">Ligase</keyword>
<dbReference type="Pfam" id="PF03129">
    <property type="entry name" value="HGTP_anticodon"/>
    <property type="match status" value="1"/>
</dbReference>
<dbReference type="CDD" id="cd00860">
    <property type="entry name" value="ThrRS_anticodon"/>
    <property type="match status" value="1"/>
</dbReference>
<keyword evidence="6" id="KW-0067">ATP-binding</keyword>
<proteinExistence type="inferred from homology"/>
<feature type="domain" description="Aminoacyl-transfer RNA synthetases class-II family profile" evidence="12">
    <location>
        <begin position="386"/>
        <end position="729"/>
    </location>
</feature>
<dbReference type="InterPro" id="IPR036621">
    <property type="entry name" value="Anticodon-bd_dom_sf"/>
</dbReference>
<dbReference type="AlphaFoldDB" id="A0A151H0C0"/>
<protein>
    <recommendedName>
        <fullName evidence="3">threonine--tRNA ligase</fullName>
        <ecNumber evidence="3">6.1.1.3</ecNumber>
    </recommendedName>
    <alternativeName>
        <fullName evidence="9">Threonyl-tRNA synthetase</fullName>
    </alternativeName>
</protein>
<evidence type="ECO:0000259" key="12">
    <source>
        <dbReference type="PROSITE" id="PS50862"/>
    </source>
</evidence>
<evidence type="ECO:0000259" key="13">
    <source>
        <dbReference type="PROSITE" id="PS51880"/>
    </source>
</evidence>
<dbReference type="Pfam" id="PF00587">
    <property type="entry name" value="tRNA-synt_2b"/>
    <property type="match status" value="1"/>
</dbReference>
<dbReference type="SUPFAM" id="SSF55186">
    <property type="entry name" value="ThrRS/AlaRS common domain"/>
    <property type="match status" value="1"/>
</dbReference>
<dbReference type="SUPFAM" id="SSF52954">
    <property type="entry name" value="Class II aaRS ABD-related"/>
    <property type="match status" value="1"/>
</dbReference>
<dbReference type="SMART" id="SM00863">
    <property type="entry name" value="tRNA_SAD"/>
    <property type="match status" value="1"/>
</dbReference>
<dbReference type="InterPro" id="IPR004095">
    <property type="entry name" value="TGS"/>
</dbReference>
<evidence type="ECO:0000256" key="3">
    <source>
        <dbReference type="ARBA" id="ARBA00013163"/>
    </source>
</evidence>
<evidence type="ECO:0000256" key="7">
    <source>
        <dbReference type="ARBA" id="ARBA00022917"/>
    </source>
</evidence>
<dbReference type="GO" id="GO:0004829">
    <property type="term" value="F:threonine-tRNA ligase activity"/>
    <property type="evidence" value="ECO:0007669"/>
    <property type="project" value="UniProtKB-EC"/>
</dbReference>